<dbReference type="Proteomes" id="UP001157914">
    <property type="component" value="Unassembled WGS sequence"/>
</dbReference>
<proteinExistence type="predicted"/>
<dbReference type="GO" id="GO:0016853">
    <property type="term" value="F:isomerase activity"/>
    <property type="evidence" value="ECO:0007669"/>
    <property type="project" value="UniProtKB-KW"/>
</dbReference>
<sequence length="798" mass="89613">MRRLPEKHARICGRYTLLAASRRLFRAAVLVLAVSLMLGTNGRVQAEGVVQDTLNKRCVVCHGCYDAPCQLKLSSPEGWLRGASKQKVYESSRLEDAPLTRLGVDATTTSEWRQKGFFPVTGNDPGGSILAQLIAAGRTPEFELGAALPDSVDLDLSRDLSCPAPGETAQYLKEHPMGGMPYAMAPLPEEDYQQLMAWAMAGAPAGAGAARELPSRISQHVSDIEAFLNGPDTRTRLVARYIYEHLFLAHLHIEGDRSDRFFRLIRSKTPAGTPPQDVATRRPFDDPGTPFTYRLVPISGTILHKEHIVYEIGPTRLARYKELFLDPDWTLSQLPPYSTAAGGNPLSTFRAIPARSRYQFLLDNAEYFVRSFIRGPVCYGQVAVNVIEDRFWVSFLDPDEDLSVSDQAYLNQIVPILELPVALSDGDLNDRITSFLERGPVKYQELRQQRYAREAAENGPPAYAHIWDGDGTKPDARLTVYRNFSSASVVSGFAGRIPETAWVIDFPLFERIYYNLVAGFDVFGNVEHQLTTRIYMDNLRREGERNFLSFLPPDQRQPLHDGWYRGPFVSLMDRWKETPLDTHTPTGIAFGTQNPKQEFLTRLLEIQPQLWDMTDPINRCDGDTCAQAGTVAAELRPLAQTPASFAQFMPNIAVLLVETGNGDEIYTLVHDMAHANVAFIFNEDLRREPDDDSLTIVKGQFSSYPNFVFKVSFDALPDFVEMLTGIRSQAGLVELVATYGVRRTAPDFWQVFDRVQVGLTAQDPLQAGLLDLNRYDDPKTEFSFQQLFDFGFLENQER</sequence>
<protein>
    <submittedName>
        <fullName evidence="1">Fatty acid cis/trans isomerase (CTI)</fullName>
    </submittedName>
</protein>
<dbReference type="RefSeq" id="WP_283404531.1">
    <property type="nucleotide sequence ID" value="NZ_BAAAEA010000002.1"/>
</dbReference>
<dbReference type="Pfam" id="PF06934">
    <property type="entry name" value="CTI"/>
    <property type="match status" value="1"/>
</dbReference>
<dbReference type="InterPro" id="IPR010706">
    <property type="entry name" value="Fatty_acid_cis-trans_isomerase"/>
</dbReference>
<keyword evidence="2" id="KW-1185">Reference proteome</keyword>
<evidence type="ECO:0000313" key="1">
    <source>
        <dbReference type="EMBL" id="SMP25898.1"/>
    </source>
</evidence>
<comment type="caution">
    <text evidence="1">The sequence shown here is derived from an EMBL/GenBank/DDBJ whole genome shotgun (WGS) entry which is preliminary data.</text>
</comment>
<dbReference type="EMBL" id="FXTT01000003">
    <property type="protein sequence ID" value="SMP25898.1"/>
    <property type="molecule type" value="Genomic_DNA"/>
</dbReference>
<reference evidence="1 2" key="1">
    <citation type="submission" date="2017-05" db="EMBL/GenBank/DDBJ databases">
        <authorList>
            <person name="Varghese N."/>
            <person name="Submissions S."/>
        </authorList>
    </citation>
    <scope>NUCLEOTIDE SEQUENCE [LARGE SCALE GENOMIC DNA]</scope>
    <source>
        <strain evidence="1 2">DSM 15949</strain>
    </source>
</reference>
<evidence type="ECO:0000313" key="2">
    <source>
        <dbReference type="Proteomes" id="UP001157914"/>
    </source>
</evidence>
<name>A0ABY1P7H9_9HYPH</name>
<organism evidence="1 2">
    <name type="scientific">Roseibium denhamense</name>
    <dbReference type="NCBI Taxonomy" id="76305"/>
    <lineage>
        <taxon>Bacteria</taxon>
        <taxon>Pseudomonadati</taxon>
        <taxon>Pseudomonadota</taxon>
        <taxon>Alphaproteobacteria</taxon>
        <taxon>Hyphomicrobiales</taxon>
        <taxon>Stappiaceae</taxon>
        <taxon>Roseibium</taxon>
    </lineage>
</organism>
<accession>A0ABY1P7H9</accession>
<gene>
    <name evidence="1" type="ORF">SAMN06265374_2648</name>
</gene>
<keyword evidence="1" id="KW-0413">Isomerase</keyword>